<accession>A0A1H9C1M5</accession>
<dbReference type="InterPro" id="IPR016477">
    <property type="entry name" value="Fructo-/Ketosamine-3-kinase"/>
</dbReference>
<dbReference type="OrthoDB" id="5291879at2"/>
<evidence type="ECO:0000313" key="3">
    <source>
        <dbReference type="Proteomes" id="UP000199427"/>
    </source>
</evidence>
<organism evidence="2 3">
    <name type="scientific">Piscibacillus halophilus</name>
    <dbReference type="NCBI Taxonomy" id="571933"/>
    <lineage>
        <taxon>Bacteria</taxon>
        <taxon>Bacillati</taxon>
        <taxon>Bacillota</taxon>
        <taxon>Bacilli</taxon>
        <taxon>Bacillales</taxon>
        <taxon>Bacillaceae</taxon>
        <taxon>Piscibacillus</taxon>
    </lineage>
</organism>
<name>A0A1H9C1M5_9BACI</name>
<gene>
    <name evidence="2" type="ORF">SAMN05216362_104153</name>
</gene>
<sequence length="287" mass="33470">MKETIQEALNEAEDKTNIKTIKPVSGGSINESFYVETDRHRYFIKYHPNAPDHFFYLEKEGLEKIRETNSIRVPEVYAFSNEKQKAYLVLEWIEGETKPHTSSQLGRDIARMHHSQAAKHGLDHSTFIGTLLQPNQLYNEWVDYYKECRLINQLNKGKENGHISGNRQQKLETLIEQLDQYIPKGIEPTYLHGDLWGGNWLAGSDGSPYVIDPSFLYGDRHFDLAFTELFGGFSEEFYRAYQVENPIEPYYKDVKDLYQLYYLLVHLNIFGEVYGGSVDRILYKYIG</sequence>
<reference evidence="2 3" key="1">
    <citation type="submission" date="2016-10" db="EMBL/GenBank/DDBJ databases">
        <authorList>
            <person name="de Groot N.N."/>
        </authorList>
    </citation>
    <scope>NUCLEOTIDE SEQUENCE [LARGE SCALE GENOMIC DNA]</scope>
    <source>
        <strain evidence="2 3">DSM 21633</strain>
    </source>
</reference>
<dbReference type="EMBL" id="FOES01000004">
    <property type="protein sequence ID" value="SEP94871.1"/>
    <property type="molecule type" value="Genomic_DNA"/>
</dbReference>
<dbReference type="Proteomes" id="UP000199427">
    <property type="component" value="Unassembled WGS sequence"/>
</dbReference>
<dbReference type="Gene3D" id="3.30.200.20">
    <property type="entry name" value="Phosphorylase Kinase, domain 1"/>
    <property type="match status" value="1"/>
</dbReference>
<proteinExistence type="inferred from homology"/>
<dbReference type="PANTHER" id="PTHR12149">
    <property type="entry name" value="FRUCTOSAMINE 3 KINASE-RELATED PROTEIN"/>
    <property type="match status" value="1"/>
</dbReference>
<dbReference type="Pfam" id="PF03881">
    <property type="entry name" value="Fructosamin_kin"/>
    <property type="match status" value="1"/>
</dbReference>
<dbReference type="GO" id="GO:0016301">
    <property type="term" value="F:kinase activity"/>
    <property type="evidence" value="ECO:0007669"/>
    <property type="project" value="UniProtKB-UniRule"/>
</dbReference>
<dbReference type="InterPro" id="IPR011009">
    <property type="entry name" value="Kinase-like_dom_sf"/>
</dbReference>
<keyword evidence="1" id="KW-0808">Transferase</keyword>
<evidence type="ECO:0000256" key="1">
    <source>
        <dbReference type="PIRNR" id="PIRNR006221"/>
    </source>
</evidence>
<keyword evidence="1 2" id="KW-0418">Kinase</keyword>
<keyword evidence="3" id="KW-1185">Reference proteome</keyword>
<evidence type="ECO:0000313" key="2">
    <source>
        <dbReference type="EMBL" id="SEP94871.1"/>
    </source>
</evidence>
<dbReference type="Gene3D" id="3.90.1200.10">
    <property type="match status" value="1"/>
</dbReference>
<dbReference type="PIRSF" id="PIRSF006221">
    <property type="entry name" value="Ketosamine-3-kinase"/>
    <property type="match status" value="1"/>
</dbReference>
<protein>
    <submittedName>
        <fullName evidence="2">Fructosamine-3-kinase</fullName>
    </submittedName>
</protein>
<comment type="similarity">
    <text evidence="1">Belongs to the fructosamine kinase family.</text>
</comment>
<dbReference type="PANTHER" id="PTHR12149:SF8">
    <property type="entry name" value="PROTEIN-RIBULOSAMINE 3-KINASE"/>
    <property type="match status" value="1"/>
</dbReference>
<dbReference type="AlphaFoldDB" id="A0A1H9C1M5"/>
<dbReference type="SUPFAM" id="SSF56112">
    <property type="entry name" value="Protein kinase-like (PK-like)"/>
    <property type="match status" value="1"/>
</dbReference>
<dbReference type="STRING" id="571933.SAMN05216362_104153"/>
<dbReference type="RefSeq" id="WP_091772733.1">
    <property type="nucleotide sequence ID" value="NZ_CAESCL010000133.1"/>
</dbReference>